<evidence type="ECO:0000256" key="2">
    <source>
        <dbReference type="SAM" id="Phobius"/>
    </source>
</evidence>
<keyword evidence="2" id="KW-0812">Transmembrane</keyword>
<keyword evidence="2" id="KW-0472">Membrane</keyword>
<sequence length="188" mass="20167">MRKIFCLQARTPTQQTGGSTPSRGHTNNTTDVDATYYNVHVTSAQSHSNHSNEGQGHGNSVQGFHPFMMGVPPQGPYTNPYAMPPPGFGPPAHPAMMGQMMGAPPGFPPGAMGGGGGPGGAELQRYLAQEDMRMFSEERPTPKAPLVMEHPSLRQFVIFMAILFLLALVALIITAVYFGRTASPSWNI</sequence>
<protein>
    <submittedName>
        <fullName evidence="3">Uncharacterized protein</fullName>
    </submittedName>
</protein>
<dbReference type="EMBL" id="JACVVK020000011">
    <property type="protein sequence ID" value="KAK7505352.1"/>
    <property type="molecule type" value="Genomic_DNA"/>
</dbReference>
<reference evidence="3 4" key="1">
    <citation type="journal article" date="2023" name="Sci. Data">
        <title>Genome assembly of the Korean intertidal mud-creeper Batillaria attramentaria.</title>
        <authorList>
            <person name="Patra A.K."/>
            <person name="Ho P.T."/>
            <person name="Jun S."/>
            <person name="Lee S.J."/>
            <person name="Kim Y."/>
            <person name="Won Y.J."/>
        </authorList>
    </citation>
    <scope>NUCLEOTIDE SEQUENCE [LARGE SCALE GENOMIC DNA]</scope>
    <source>
        <strain evidence="3">Wonlab-2016</strain>
    </source>
</reference>
<keyword evidence="2" id="KW-1133">Transmembrane helix</keyword>
<evidence type="ECO:0000313" key="3">
    <source>
        <dbReference type="EMBL" id="KAK7505352.1"/>
    </source>
</evidence>
<name>A0ABD0M0Z6_9CAEN</name>
<organism evidence="3 4">
    <name type="scientific">Batillaria attramentaria</name>
    <dbReference type="NCBI Taxonomy" id="370345"/>
    <lineage>
        <taxon>Eukaryota</taxon>
        <taxon>Metazoa</taxon>
        <taxon>Spiralia</taxon>
        <taxon>Lophotrochozoa</taxon>
        <taxon>Mollusca</taxon>
        <taxon>Gastropoda</taxon>
        <taxon>Caenogastropoda</taxon>
        <taxon>Sorbeoconcha</taxon>
        <taxon>Cerithioidea</taxon>
        <taxon>Batillariidae</taxon>
        <taxon>Batillaria</taxon>
    </lineage>
</organism>
<accession>A0ABD0M0Z6</accession>
<evidence type="ECO:0000256" key="1">
    <source>
        <dbReference type="SAM" id="MobiDB-lite"/>
    </source>
</evidence>
<feature type="compositionally biased region" description="Polar residues" evidence="1">
    <location>
        <begin position="10"/>
        <end position="29"/>
    </location>
</feature>
<dbReference type="Proteomes" id="UP001519460">
    <property type="component" value="Unassembled WGS sequence"/>
</dbReference>
<dbReference type="AlphaFoldDB" id="A0ABD0M0Z6"/>
<feature type="transmembrane region" description="Helical" evidence="2">
    <location>
        <begin position="156"/>
        <end position="178"/>
    </location>
</feature>
<proteinExistence type="predicted"/>
<comment type="caution">
    <text evidence="3">The sequence shown here is derived from an EMBL/GenBank/DDBJ whole genome shotgun (WGS) entry which is preliminary data.</text>
</comment>
<evidence type="ECO:0000313" key="4">
    <source>
        <dbReference type="Proteomes" id="UP001519460"/>
    </source>
</evidence>
<feature type="region of interest" description="Disordered" evidence="1">
    <location>
        <begin position="1"/>
        <end position="29"/>
    </location>
</feature>
<keyword evidence="4" id="KW-1185">Reference proteome</keyword>
<gene>
    <name evidence="3" type="ORF">BaRGS_00003514</name>
</gene>